<organism evidence="1 2">
    <name type="scientific">Streptomyces fradiae</name>
    <name type="common">Streptomyces roseoflavus</name>
    <dbReference type="NCBI Taxonomy" id="1906"/>
    <lineage>
        <taxon>Bacteria</taxon>
        <taxon>Bacillati</taxon>
        <taxon>Actinomycetota</taxon>
        <taxon>Actinomycetes</taxon>
        <taxon>Kitasatosporales</taxon>
        <taxon>Streptomycetaceae</taxon>
        <taxon>Streptomyces</taxon>
    </lineage>
</organism>
<protein>
    <submittedName>
        <fullName evidence="1">Uncharacterized protein</fullName>
    </submittedName>
</protein>
<evidence type="ECO:0000313" key="2">
    <source>
        <dbReference type="Proteomes" id="UP000037185"/>
    </source>
</evidence>
<evidence type="ECO:0000313" key="1">
    <source>
        <dbReference type="EMBL" id="KNE81682.1"/>
    </source>
</evidence>
<comment type="caution">
    <text evidence="1">The sequence shown here is derived from an EMBL/GenBank/DDBJ whole genome shotgun (WGS) entry which is preliminary data.</text>
</comment>
<proteinExistence type="predicted"/>
<keyword evidence="2" id="KW-1185">Reference proteome</keyword>
<dbReference type="EMBL" id="LGSP01000026">
    <property type="protein sequence ID" value="KNE81682.1"/>
    <property type="molecule type" value="Genomic_DNA"/>
</dbReference>
<accession>A0ACC4WBD8</accession>
<reference evidence="1" key="1">
    <citation type="submission" date="2015-07" db="EMBL/GenBank/DDBJ databases">
        <title>Draft genome sequence of Streptomyces fradiae, a resistant strain to nitron-oligomycin.</title>
        <authorList>
            <person name="Vatlin A.A."/>
            <person name="Bekker O.B."/>
            <person name="Danilenko V.N."/>
        </authorList>
    </citation>
    <scope>NUCLEOTIDE SEQUENCE</scope>
    <source>
        <strain evidence="1">Olg1-1</strain>
    </source>
</reference>
<name>A0ACC4WBD8_STRFR</name>
<sequence>MGKGLAAACAGVVLTTTAVLSGCGRADGGAAADGPAAVRAAGTMPRELTPAEQAVVERGEERLIESCMREKGFRYWAGRVAGAAERQGHGYVLHDVDWAERHGYGGRFAAEAEKARLADRNTAYARSLPRAELIRYNTALDGTPEQGVVSVELPAGGTVQTVRGGCLETAAERLYGDFPAWFRAKKTATGVAPLYTPGILADERFRRALRAWASCMREAGHPYAGPPEIREKLPALTRGMDAAEAHAAEVELAVAEATCATGTPLYRTARALDREYRAEKLGRYRDEIAAHRRMGLTALKRARALPGTAG</sequence>
<gene>
    <name evidence="1" type="ORF">ADZ36_15155</name>
</gene>
<dbReference type="Proteomes" id="UP000037185">
    <property type="component" value="Unassembled WGS sequence"/>
</dbReference>